<feature type="active site" description="Nucleophile" evidence="15">
    <location>
        <position position="185"/>
    </location>
</feature>
<evidence type="ECO:0000256" key="10">
    <source>
        <dbReference type="ARBA" id="ARBA00023299"/>
    </source>
</evidence>
<evidence type="ECO:0000256" key="12">
    <source>
        <dbReference type="ARBA" id="ARBA00045329"/>
    </source>
</evidence>
<evidence type="ECO:0000256" key="5">
    <source>
        <dbReference type="ARBA" id="ARBA00015196"/>
    </source>
</evidence>
<name>A0A9D3QDX0_MEGAT</name>
<gene>
    <name evidence="17" type="ORF">MATL_G00045100</name>
</gene>
<comment type="cofactor">
    <cofactor evidence="1">
        <name>Mg(2+)</name>
        <dbReference type="ChEBI" id="CHEBI:18420"/>
    </cofactor>
</comment>
<dbReference type="GO" id="GO:0036424">
    <property type="term" value="F:L-phosphoserine phosphatase activity"/>
    <property type="evidence" value="ECO:0007669"/>
    <property type="project" value="InterPro"/>
</dbReference>
<evidence type="ECO:0000256" key="8">
    <source>
        <dbReference type="ARBA" id="ARBA00022801"/>
    </source>
</evidence>
<dbReference type="SUPFAM" id="SSF56784">
    <property type="entry name" value="HAD-like"/>
    <property type="match status" value="1"/>
</dbReference>
<keyword evidence="18" id="KW-1185">Reference proteome</keyword>
<organism evidence="17 18">
    <name type="scientific">Megalops atlanticus</name>
    <name type="common">Tarpon</name>
    <name type="synonym">Clupea gigantea</name>
    <dbReference type="NCBI Taxonomy" id="7932"/>
    <lineage>
        <taxon>Eukaryota</taxon>
        <taxon>Metazoa</taxon>
        <taxon>Chordata</taxon>
        <taxon>Craniata</taxon>
        <taxon>Vertebrata</taxon>
        <taxon>Euteleostomi</taxon>
        <taxon>Actinopterygii</taxon>
        <taxon>Neopterygii</taxon>
        <taxon>Teleostei</taxon>
        <taxon>Elopiformes</taxon>
        <taxon>Megalopidae</taxon>
        <taxon>Megalops</taxon>
    </lineage>
</organism>
<dbReference type="GO" id="GO:0005737">
    <property type="term" value="C:cytoplasm"/>
    <property type="evidence" value="ECO:0007669"/>
    <property type="project" value="TreeGrafter"/>
</dbReference>
<feature type="domain" description="Sleeping Beauty transposase HTH" evidence="16">
    <location>
        <begin position="37"/>
        <end position="88"/>
    </location>
</feature>
<dbReference type="OrthoDB" id="27226at2759"/>
<evidence type="ECO:0000256" key="3">
    <source>
        <dbReference type="ARBA" id="ARBA00009184"/>
    </source>
</evidence>
<comment type="caution">
    <text evidence="17">The sequence shown here is derived from an EMBL/GenBank/DDBJ whole genome shotgun (WGS) entry which is preliminary data.</text>
</comment>
<evidence type="ECO:0000256" key="7">
    <source>
        <dbReference type="ARBA" id="ARBA00022723"/>
    </source>
</evidence>
<comment type="pathway">
    <text evidence="2">Amino-acid biosynthesis; L-serine biosynthesis; L-serine from 3-phospho-D-glycerate: step 3/3.</text>
</comment>
<dbReference type="GO" id="GO:0000287">
    <property type="term" value="F:magnesium ion binding"/>
    <property type="evidence" value="ECO:0007669"/>
    <property type="project" value="TreeGrafter"/>
</dbReference>
<evidence type="ECO:0000256" key="1">
    <source>
        <dbReference type="ARBA" id="ARBA00001946"/>
    </source>
</evidence>
<keyword evidence="10" id="KW-0718">Serine biosynthesis</keyword>
<dbReference type="EMBL" id="JAFDVH010000003">
    <property type="protein sequence ID" value="KAG7484053.1"/>
    <property type="molecule type" value="Genomic_DNA"/>
</dbReference>
<evidence type="ECO:0000256" key="11">
    <source>
        <dbReference type="ARBA" id="ARBA00031693"/>
    </source>
</evidence>
<dbReference type="InterPro" id="IPR023214">
    <property type="entry name" value="HAD_sf"/>
</dbReference>
<feature type="active site" description="Proton donor" evidence="15">
    <location>
        <position position="187"/>
    </location>
</feature>
<dbReference type="PANTHER" id="PTHR43344">
    <property type="entry name" value="PHOSPHOSERINE PHOSPHATASE"/>
    <property type="match status" value="1"/>
</dbReference>
<dbReference type="Pfam" id="PF00702">
    <property type="entry name" value="Hydrolase"/>
    <property type="match status" value="1"/>
</dbReference>
<dbReference type="EC" id="3.1.3.3" evidence="4"/>
<dbReference type="Proteomes" id="UP001046870">
    <property type="component" value="Chromosome 3"/>
</dbReference>
<dbReference type="FunFam" id="3.40.50.1000:FF:000077">
    <property type="entry name" value="Phosphoserine phosphatase, chloroplastic"/>
    <property type="match status" value="1"/>
</dbReference>
<dbReference type="Gene3D" id="1.10.10.10">
    <property type="entry name" value="Winged helix-like DNA-binding domain superfamily/Winged helix DNA-binding domain"/>
    <property type="match status" value="1"/>
</dbReference>
<dbReference type="FunFam" id="1.10.150.210:FF:000002">
    <property type="entry name" value="Phosphoserine phosphatase"/>
    <property type="match status" value="1"/>
</dbReference>
<dbReference type="InterPro" id="IPR004469">
    <property type="entry name" value="PSP"/>
</dbReference>
<reference evidence="17" key="1">
    <citation type="submission" date="2021-01" db="EMBL/GenBank/DDBJ databases">
        <authorList>
            <person name="Zahm M."/>
            <person name="Roques C."/>
            <person name="Cabau C."/>
            <person name="Klopp C."/>
            <person name="Donnadieu C."/>
            <person name="Jouanno E."/>
            <person name="Lampietro C."/>
            <person name="Louis A."/>
            <person name="Herpin A."/>
            <person name="Echchiki A."/>
            <person name="Berthelot C."/>
            <person name="Parey E."/>
            <person name="Roest-Crollius H."/>
            <person name="Braasch I."/>
            <person name="Postlethwait J."/>
            <person name="Bobe J."/>
            <person name="Montfort J."/>
            <person name="Bouchez O."/>
            <person name="Begum T."/>
            <person name="Mejri S."/>
            <person name="Adams A."/>
            <person name="Chen W.-J."/>
            <person name="Guiguen Y."/>
        </authorList>
    </citation>
    <scope>NUCLEOTIDE SEQUENCE</scope>
    <source>
        <strain evidence="17">YG-15Mar2019-1</strain>
        <tissue evidence="17">Brain</tissue>
    </source>
</reference>
<dbReference type="GO" id="GO:0006564">
    <property type="term" value="P:L-serine biosynthetic process"/>
    <property type="evidence" value="ECO:0007669"/>
    <property type="project" value="UniProtKB-KW"/>
</dbReference>
<dbReference type="InterPro" id="IPR009057">
    <property type="entry name" value="Homeodomain-like_sf"/>
</dbReference>
<dbReference type="InterPro" id="IPR057667">
    <property type="entry name" value="HTH_SB"/>
</dbReference>
<dbReference type="NCBIfam" id="TIGR00338">
    <property type="entry name" value="serB"/>
    <property type="match status" value="1"/>
</dbReference>
<protein>
    <recommendedName>
        <fullName evidence="5">Phosphoserine phosphatase</fullName>
        <ecNumber evidence="4">3.1.3.3</ecNumber>
    </recommendedName>
    <alternativeName>
        <fullName evidence="11">O-phosphoserine phosphohydrolase</fullName>
    </alternativeName>
</protein>
<comment type="catalytic activity">
    <reaction evidence="14">
        <text>O-phospho-L-serine + H2O = L-serine + phosphate</text>
        <dbReference type="Rhea" id="RHEA:21208"/>
        <dbReference type="ChEBI" id="CHEBI:15377"/>
        <dbReference type="ChEBI" id="CHEBI:33384"/>
        <dbReference type="ChEBI" id="CHEBI:43474"/>
        <dbReference type="ChEBI" id="CHEBI:57524"/>
        <dbReference type="EC" id="3.1.3.3"/>
    </reaction>
    <physiologicalReaction direction="left-to-right" evidence="14">
        <dbReference type="Rhea" id="RHEA:21209"/>
    </physiologicalReaction>
</comment>
<evidence type="ECO:0000256" key="13">
    <source>
        <dbReference type="ARBA" id="ARBA00047405"/>
    </source>
</evidence>
<keyword evidence="8" id="KW-0378">Hydrolase</keyword>
<keyword evidence="9" id="KW-0460">Magnesium</keyword>
<accession>A0A9D3QDX0</accession>
<dbReference type="InterPro" id="IPR036388">
    <property type="entry name" value="WH-like_DNA-bd_sf"/>
</dbReference>
<dbReference type="Gene3D" id="1.10.150.210">
    <property type="entry name" value="Phosphoserine phosphatase, domain 2"/>
    <property type="match status" value="1"/>
</dbReference>
<dbReference type="Gene3D" id="3.40.50.1000">
    <property type="entry name" value="HAD superfamily/HAD-like"/>
    <property type="match status" value="1"/>
</dbReference>
<keyword evidence="6" id="KW-0028">Amino-acid biosynthesis</keyword>
<dbReference type="InterPro" id="IPR050582">
    <property type="entry name" value="HAD-like_SerB"/>
</dbReference>
<comment type="function">
    <text evidence="12">Catalyzes the last irreversible step in the biosynthesis of L-serine from carbohydrates, the dephosphorylation of O-phospho-L-serine to L-serine. L-serine can then be used in protein synthesis, to produce other amino acids, in nucleotide metabolism or in glutathione synthesis, or can be racemized to D-serine, a neuromodulator. May also act on O-phospho-D-serine.</text>
</comment>
<comment type="similarity">
    <text evidence="3">Belongs to the HAD-like hydrolase superfamily. SerB family.</text>
</comment>
<evidence type="ECO:0000256" key="4">
    <source>
        <dbReference type="ARBA" id="ARBA00012640"/>
    </source>
</evidence>
<evidence type="ECO:0000313" key="17">
    <source>
        <dbReference type="EMBL" id="KAG7484053.1"/>
    </source>
</evidence>
<dbReference type="SUPFAM" id="SSF46689">
    <property type="entry name" value="Homeodomain-like"/>
    <property type="match status" value="1"/>
</dbReference>
<proteinExistence type="inferred from homology"/>
<evidence type="ECO:0000313" key="18">
    <source>
        <dbReference type="Proteomes" id="UP001046870"/>
    </source>
</evidence>
<evidence type="ECO:0000259" key="16">
    <source>
        <dbReference type="Pfam" id="PF25787"/>
    </source>
</evidence>
<dbReference type="Pfam" id="PF25787">
    <property type="entry name" value="HTH_SB"/>
    <property type="match status" value="1"/>
</dbReference>
<dbReference type="NCBIfam" id="TIGR01488">
    <property type="entry name" value="HAD-SF-IB"/>
    <property type="match status" value="1"/>
</dbReference>
<dbReference type="InterPro" id="IPR036412">
    <property type="entry name" value="HAD-like_sf"/>
</dbReference>
<dbReference type="PANTHER" id="PTHR43344:SF2">
    <property type="entry name" value="PHOSPHOSERINE PHOSPHATASE"/>
    <property type="match status" value="1"/>
</dbReference>
<sequence length="391" mass="43717">MATNAYLLLYVLCINSTKQQTEKEVVSSRANRWSSIMVKTEELSENVRQKVIDLHKTGYGYKKIRNKLNLPVSTVASIIKKFKATGTVANLPGRGCKQILPLRAVKEMVGQVHSNPKATLGYLQECLASSGFNVSKATIRRRLHEFGFMWTDETADLFERPSLRTMTTLAETKEIFRSADAVCFDVDSTVIKEEGIDELAKFCGVGDAVTEMTRKAMGGSMTFKTALTERLSIIRCSREQVNKLITDHPPQLTAGIKELVETLQQRNVKVFLISGGFRCIVEHVATQLNIPLHHVYANRLKFYFNGEYAGFDETQPTAESGGKGRVISMLREQYGLKRVVMVGDGATDLEACPPANAFIGFGGNVVRPQVKERSSWYVTSFRELLKELEKI</sequence>
<evidence type="ECO:0000256" key="14">
    <source>
        <dbReference type="ARBA" id="ARBA00049173"/>
    </source>
</evidence>
<evidence type="ECO:0000256" key="2">
    <source>
        <dbReference type="ARBA" id="ARBA00005135"/>
    </source>
</evidence>
<comment type="catalytic activity">
    <reaction evidence="13">
        <text>O-phospho-D-serine + H2O = D-serine + phosphate</text>
        <dbReference type="Rhea" id="RHEA:24873"/>
        <dbReference type="ChEBI" id="CHEBI:15377"/>
        <dbReference type="ChEBI" id="CHEBI:35247"/>
        <dbReference type="ChEBI" id="CHEBI:43474"/>
        <dbReference type="ChEBI" id="CHEBI:58680"/>
        <dbReference type="EC" id="3.1.3.3"/>
    </reaction>
    <physiologicalReaction direction="left-to-right" evidence="13">
        <dbReference type="Rhea" id="RHEA:24874"/>
    </physiologicalReaction>
</comment>
<dbReference type="FunFam" id="3.40.50.1000:FF:000114">
    <property type="entry name" value="Phosphoserine phosphatase, chloroplastic"/>
    <property type="match status" value="1"/>
</dbReference>
<dbReference type="AlphaFoldDB" id="A0A9D3QDX0"/>
<evidence type="ECO:0000256" key="15">
    <source>
        <dbReference type="PIRSR" id="PIRSR604469-1"/>
    </source>
</evidence>
<dbReference type="CDD" id="cd04309">
    <property type="entry name" value="HAD_PSP_eu"/>
    <property type="match status" value="1"/>
</dbReference>
<keyword evidence="7" id="KW-0479">Metal-binding</keyword>
<evidence type="ECO:0000256" key="9">
    <source>
        <dbReference type="ARBA" id="ARBA00022842"/>
    </source>
</evidence>
<evidence type="ECO:0000256" key="6">
    <source>
        <dbReference type="ARBA" id="ARBA00022605"/>
    </source>
</evidence>